<keyword evidence="7" id="KW-0472">Membrane</keyword>
<dbReference type="Gene3D" id="3.30.2010.10">
    <property type="entry name" value="Metalloproteases ('zincins'), catalytic domain"/>
    <property type="match status" value="1"/>
</dbReference>
<evidence type="ECO:0000256" key="6">
    <source>
        <dbReference type="RuleBase" id="RU003983"/>
    </source>
</evidence>
<gene>
    <name evidence="9" type="ORF">RFH47_12035</name>
</gene>
<accession>A0AAW8JBD7</accession>
<comment type="cofactor">
    <cofactor evidence="6">
        <name>Zn(2+)</name>
        <dbReference type="ChEBI" id="CHEBI:29105"/>
    </cofactor>
    <text evidence="6">Binds 1 zinc ion per subunit.</text>
</comment>
<evidence type="ECO:0000256" key="5">
    <source>
        <dbReference type="ARBA" id="ARBA00023049"/>
    </source>
</evidence>
<dbReference type="Proteomes" id="UP001243844">
    <property type="component" value="Unassembled WGS sequence"/>
</dbReference>
<keyword evidence="7" id="KW-1133">Transmembrane helix</keyword>
<dbReference type="EMBL" id="JAVIDL010000024">
    <property type="protein sequence ID" value="MDQ8936446.1"/>
    <property type="molecule type" value="Genomic_DNA"/>
</dbReference>
<keyword evidence="2" id="KW-0479">Metal-binding</keyword>
<keyword evidence="3 6" id="KW-0378">Hydrolase</keyword>
<dbReference type="GO" id="GO:0051603">
    <property type="term" value="P:proteolysis involved in protein catabolic process"/>
    <property type="evidence" value="ECO:0007669"/>
    <property type="project" value="TreeGrafter"/>
</dbReference>
<dbReference type="RefSeq" id="WP_308981730.1">
    <property type="nucleotide sequence ID" value="NZ_JAVIDL010000024.1"/>
</dbReference>
<comment type="similarity">
    <text evidence="6">Belongs to the peptidase M48 family.</text>
</comment>
<evidence type="ECO:0000256" key="2">
    <source>
        <dbReference type="ARBA" id="ARBA00022723"/>
    </source>
</evidence>
<evidence type="ECO:0000313" key="10">
    <source>
        <dbReference type="Proteomes" id="UP001243844"/>
    </source>
</evidence>
<keyword evidence="4 6" id="KW-0862">Zinc</keyword>
<reference evidence="9" key="1">
    <citation type="submission" date="2023-08" db="EMBL/GenBank/DDBJ databases">
        <title>Emergence of clinically-relevant ST2 carbapenem-resistant Acinetobacter baumannii strains in hospital sewages in Zhejiang, East of China.</title>
        <authorList>
            <person name="Kaichao C."/>
            <person name="Zhang R."/>
        </authorList>
    </citation>
    <scope>NUCLEOTIDE SEQUENCE</scope>
    <source>
        <strain evidence="9">M-RB-37</strain>
    </source>
</reference>
<evidence type="ECO:0000313" key="9">
    <source>
        <dbReference type="EMBL" id="MDQ8936446.1"/>
    </source>
</evidence>
<dbReference type="Pfam" id="PF01435">
    <property type="entry name" value="Peptidase_M48"/>
    <property type="match status" value="1"/>
</dbReference>
<evidence type="ECO:0000256" key="1">
    <source>
        <dbReference type="ARBA" id="ARBA00022670"/>
    </source>
</evidence>
<dbReference type="PANTHER" id="PTHR22726">
    <property type="entry name" value="METALLOENDOPEPTIDASE OMA1"/>
    <property type="match status" value="1"/>
</dbReference>
<evidence type="ECO:0000256" key="3">
    <source>
        <dbReference type="ARBA" id="ARBA00022801"/>
    </source>
</evidence>
<name>A0AAW8JBD7_9GAMM</name>
<dbReference type="GO" id="GO:0016020">
    <property type="term" value="C:membrane"/>
    <property type="evidence" value="ECO:0007669"/>
    <property type="project" value="TreeGrafter"/>
</dbReference>
<keyword evidence="1 6" id="KW-0645">Protease</keyword>
<dbReference type="CDD" id="cd07332">
    <property type="entry name" value="M48C_Oma1_like"/>
    <property type="match status" value="1"/>
</dbReference>
<dbReference type="GO" id="GO:0046872">
    <property type="term" value="F:metal ion binding"/>
    <property type="evidence" value="ECO:0007669"/>
    <property type="project" value="UniProtKB-KW"/>
</dbReference>
<dbReference type="InterPro" id="IPR001915">
    <property type="entry name" value="Peptidase_M48"/>
</dbReference>
<sequence>MQSVEVRFYDGIIAKPYQAQLLMIDAEQFEVHYTANEHKKIHCFSRKEMDVLGGIAQNYPAIELPNDMRIEFLSHDLPDIFALKQQKLQQKIWRLERSPSLILFSLLFMCGFIFVLVRWGVPFAAYHVAMQLPKSTLAEIGKSSEQQILEATAPTQLSTARQTQIRQAYLNLVQPDQPAKLYFRQGNHLSANALALPNNTIIVTDELILLAKDDREILGVLAHEHGHLKHRHSLQQVIAGLGVGAVIMAISGDGSDLINSIPMILAGAKFSRSFEADADLYALQQMQEHNIDVLYYANFLKRLERETEEKSSNQSWIQLLASHPITQDRIQMVLDFKAKQNLR</sequence>
<dbReference type="PANTHER" id="PTHR22726:SF1">
    <property type="entry name" value="METALLOENDOPEPTIDASE OMA1, MITOCHONDRIAL"/>
    <property type="match status" value="1"/>
</dbReference>
<protein>
    <submittedName>
        <fullName evidence="9">M48 family metallopeptidase</fullName>
    </submittedName>
</protein>
<dbReference type="AlphaFoldDB" id="A0AAW8JBD7"/>
<evidence type="ECO:0000256" key="4">
    <source>
        <dbReference type="ARBA" id="ARBA00022833"/>
    </source>
</evidence>
<feature type="transmembrane region" description="Helical" evidence="7">
    <location>
        <begin position="101"/>
        <end position="121"/>
    </location>
</feature>
<dbReference type="GO" id="GO:0004222">
    <property type="term" value="F:metalloendopeptidase activity"/>
    <property type="evidence" value="ECO:0007669"/>
    <property type="project" value="InterPro"/>
</dbReference>
<dbReference type="InterPro" id="IPR051156">
    <property type="entry name" value="Mito/Outer_Membr_Metalloprot"/>
</dbReference>
<comment type="caution">
    <text evidence="9">The sequence shown here is derived from an EMBL/GenBank/DDBJ whole genome shotgun (WGS) entry which is preliminary data.</text>
</comment>
<proteinExistence type="inferred from homology"/>
<keyword evidence="5 6" id="KW-0482">Metalloprotease</keyword>
<evidence type="ECO:0000256" key="7">
    <source>
        <dbReference type="SAM" id="Phobius"/>
    </source>
</evidence>
<organism evidence="9 10">
    <name type="scientific">Acinetobacter rudis</name>
    <dbReference type="NCBI Taxonomy" id="632955"/>
    <lineage>
        <taxon>Bacteria</taxon>
        <taxon>Pseudomonadati</taxon>
        <taxon>Pseudomonadota</taxon>
        <taxon>Gammaproteobacteria</taxon>
        <taxon>Moraxellales</taxon>
        <taxon>Moraxellaceae</taxon>
        <taxon>Acinetobacter</taxon>
    </lineage>
</organism>
<evidence type="ECO:0000259" key="8">
    <source>
        <dbReference type="Pfam" id="PF01435"/>
    </source>
</evidence>
<feature type="domain" description="Peptidase M48" evidence="8">
    <location>
        <begin position="163"/>
        <end position="333"/>
    </location>
</feature>
<keyword evidence="7" id="KW-0812">Transmembrane</keyword>